<comment type="subcellular location">
    <subcellularLocation>
        <location evidence="1">Membrane</location>
        <topology evidence="1">Multi-pass membrane protein</topology>
    </subcellularLocation>
</comment>
<dbReference type="PANTHER" id="PTHR31632:SF2">
    <property type="entry name" value="PLASMA MEMBRANE IRON PERMEASE"/>
    <property type="match status" value="1"/>
</dbReference>
<keyword evidence="5 6" id="KW-0472">Membrane</keyword>
<evidence type="ECO:0000256" key="5">
    <source>
        <dbReference type="ARBA" id="ARBA00023136"/>
    </source>
</evidence>
<protein>
    <submittedName>
        <fullName evidence="7">FTR1 family protein</fullName>
    </submittedName>
</protein>
<evidence type="ECO:0000256" key="2">
    <source>
        <dbReference type="ARBA" id="ARBA00008333"/>
    </source>
</evidence>
<keyword evidence="4 6" id="KW-1133">Transmembrane helix</keyword>
<proteinExistence type="inferred from homology"/>
<feature type="transmembrane region" description="Helical" evidence="6">
    <location>
        <begin position="72"/>
        <end position="91"/>
    </location>
</feature>
<feature type="transmembrane region" description="Helical" evidence="6">
    <location>
        <begin position="138"/>
        <end position="162"/>
    </location>
</feature>
<dbReference type="EMBL" id="BAABDM010000002">
    <property type="protein sequence ID" value="GAA4093631.1"/>
    <property type="molecule type" value="Genomic_DNA"/>
</dbReference>
<organism evidence="7 8">
    <name type="scientific">Zhongshania borealis</name>
    <dbReference type="NCBI Taxonomy" id="889488"/>
    <lineage>
        <taxon>Bacteria</taxon>
        <taxon>Pseudomonadati</taxon>
        <taxon>Pseudomonadota</taxon>
        <taxon>Gammaproteobacteria</taxon>
        <taxon>Cellvibrionales</taxon>
        <taxon>Spongiibacteraceae</taxon>
        <taxon>Zhongshania</taxon>
    </lineage>
</organism>
<accession>A0ABP7WPC1</accession>
<evidence type="ECO:0000313" key="8">
    <source>
        <dbReference type="Proteomes" id="UP001500392"/>
    </source>
</evidence>
<reference evidence="8" key="1">
    <citation type="journal article" date="2019" name="Int. J. Syst. Evol. Microbiol.">
        <title>The Global Catalogue of Microorganisms (GCM) 10K type strain sequencing project: providing services to taxonomists for standard genome sequencing and annotation.</title>
        <authorList>
            <consortium name="The Broad Institute Genomics Platform"/>
            <consortium name="The Broad Institute Genome Sequencing Center for Infectious Disease"/>
            <person name="Wu L."/>
            <person name="Ma J."/>
        </authorList>
    </citation>
    <scope>NUCLEOTIDE SEQUENCE [LARGE SCALE GENOMIC DNA]</scope>
    <source>
        <strain evidence="8">JCM 17304</strain>
    </source>
</reference>
<comment type="similarity">
    <text evidence="2">Belongs to the oxidase-dependent Fe transporter (OFeT) (TC 9.A.10.1) family.</text>
</comment>
<feature type="transmembrane region" description="Helical" evidence="6">
    <location>
        <begin position="36"/>
        <end position="52"/>
    </location>
</feature>
<keyword evidence="3 6" id="KW-0812">Transmembrane</keyword>
<evidence type="ECO:0000256" key="3">
    <source>
        <dbReference type="ARBA" id="ARBA00022692"/>
    </source>
</evidence>
<comment type="caution">
    <text evidence="7">The sequence shown here is derived from an EMBL/GenBank/DDBJ whole genome shotgun (WGS) entry which is preliminary data.</text>
</comment>
<dbReference type="InterPro" id="IPR004923">
    <property type="entry name" value="FTR1/Fip1/EfeU"/>
</dbReference>
<feature type="transmembrane region" description="Helical" evidence="6">
    <location>
        <begin position="169"/>
        <end position="189"/>
    </location>
</feature>
<evidence type="ECO:0000256" key="4">
    <source>
        <dbReference type="ARBA" id="ARBA00022989"/>
    </source>
</evidence>
<dbReference type="PANTHER" id="PTHR31632">
    <property type="entry name" value="IRON TRANSPORTER FTH1"/>
    <property type="match status" value="1"/>
</dbReference>
<dbReference type="Proteomes" id="UP001500392">
    <property type="component" value="Unassembled WGS sequence"/>
</dbReference>
<evidence type="ECO:0000256" key="6">
    <source>
        <dbReference type="SAM" id="Phobius"/>
    </source>
</evidence>
<feature type="transmembrane region" description="Helical" evidence="6">
    <location>
        <begin position="231"/>
        <end position="251"/>
    </location>
</feature>
<evidence type="ECO:0000256" key="1">
    <source>
        <dbReference type="ARBA" id="ARBA00004141"/>
    </source>
</evidence>
<sequence length="264" mass="28684">MLLTSVVIVIREVLEAALLVSILLSMCRQLGLSQAWFKWGLLAGLLGSVVYGRQMATISSAMDGVGQELSDAGIQILIYLCLLYCCQKLVFLYHSRQQATPVLYVAMATAIALAVIREGSEIYIYLSAFQGKQESRLGLYSGSAIGFGIGFSFCALFYYWLLSFKPRRAVVLGSVLLSLVAGGMILQGGKMLIQADYLPDGQLWDSSAFLPEDGLLGQLLYAMVGYEASPAPVQVAIYLLSLSLMLLALFLRYRAGASVNMEGK</sequence>
<feature type="transmembrane region" description="Helical" evidence="6">
    <location>
        <begin position="103"/>
        <end position="126"/>
    </location>
</feature>
<keyword evidence="8" id="KW-1185">Reference proteome</keyword>
<gene>
    <name evidence="7" type="ORF">GCM10022414_16800</name>
</gene>
<dbReference type="Pfam" id="PF03239">
    <property type="entry name" value="FTR1"/>
    <property type="match status" value="1"/>
</dbReference>
<name>A0ABP7WPC1_9GAMM</name>
<dbReference type="RefSeq" id="WP_344934591.1">
    <property type="nucleotide sequence ID" value="NZ_BAABDM010000002.1"/>
</dbReference>
<evidence type="ECO:0000313" key="7">
    <source>
        <dbReference type="EMBL" id="GAA4093631.1"/>
    </source>
</evidence>